<dbReference type="Pfam" id="PF14226">
    <property type="entry name" value="DIOX_N"/>
    <property type="match status" value="1"/>
</dbReference>
<dbReference type="Proteomes" id="UP000053599">
    <property type="component" value="Unassembled WGS sequence"/>
</dbReference>
<dbReference type="STRING" id="1016849.A0A0D1YXW7"/>
<proteinExistence type="inferred from homology"/>
<dbReference type="InterPro" id="IPR050231">
    <property type="entry name" value="Iron_ascorbate_oxido_reductase"/>
</dbReference>
<keyword evidence="2" id="KW-0479">Metal-binding</keyword>
<dbReference type="OrthoDB" id="288590at2759"/>
<dbReference type="SUPFAM" id="SSF51197">
    <property type="entry name" value="Clavaminate synthase-like"/>
    <property type="match status" value="1"/>
</dbReference>
<comment type="similarity">
    <text evidence="1 2">Belongs to the iron/ascorbate-dependent oxidoreductase family.</text>
</comment>
<dbReference type="GO" id="GO:0046872">
    <property type="term" value="F:metal ion binding"/>
    <property type="evidence" value="ECO:0007669"/>
    <property type="project" value="UniProtKB-KW"/>
</dbReference>
<dbReference type="AlphaFoldDB" id="A0A0D1YXW7"/>
<gene>
    <name evidence="4" type="ORF">PV11_07201</name>
</gene>
<evidence type="ECO:0000313" key="4">
    <source>
        <dbReference type="EMBL" id="KIV79653.1"/>
    </source>
</evidence>
<evidence type="ECO:0000313" key="5">
    <source>
        <dbReference type="Proteomes" id="UP000053599"/>
    </source>
</evidence>
<dbReference type="Gene3D" id="2.60.120.330">
    <property type="entry name" value="B-lactam Antibiotic, Isopenicillin N Synthase, Chain"/>
    <property type="match status" value="1"/>
</dbReference>
<dbReference type="InterPro" id="IPR044861">
    <property type="entry name" value="IPNS-like_FE2OG_OXY"/>
</dbReference>
<dbReference type="InterPro" id="IPR005123">
    <property type="entry name" value="Oxoglu/Fe-dep_dioxygenase_dom"/>
</dbReference>
<accession>A0A0D1YXW7</accession>
<feature type="domain" description="Fe2OG dioxygenase" evidence="3">
    <location>
        <begin position="190"/>
        <end position="292"/>
    </location>
</feature>
<dbReference type="PROSITE" id="PS51471">
    <property type="entry name" value="FE2OG_OXY"/>
    <property type="match status" value="1"/>
</dbReference>
<reference evidence="4 5" key="1">
    <citation type="submission" date="2015-01" db="EMBL/GenBank/DDBJ databases">
        <title>The Genome Sequence of Exophiala sideris CBS121828.</title>
        <authorList>
            <consortium name="The Broad Institute Genomics Platform"/>
            <person name="Cuomo C."/>
            <person name="de Hoog S."/>
            <person name="Gorbushina A."/>
            <person name="Stielow B."/>
            <person name="Teixiera M."/>
            <person name="Abouelleil A."/>
            <person name="Chapman S.B."/>
            <person name="Priest M."/>
            <person name="Young S.K."/>
            <person name="Wortman J."/>
            <person name="Nusbaum C."/>
            <person name="Birren B."/>
        </authorList>
    </citation>
    <scope>NUCLEOTIDE SEQUENCE [LARGE SCALE GENOMIC DNA]</scope>
    <source>
        <strain evidence="4 5">CBS 121828</strain>
    </source>
</reference>
<dbReference type="Pfam" id="PF03171">
    <property type="entry name" value="2OG-FeII_Oxy"/>
    <property type="match status" value="1"/>
</dbReference>
<dbReference type="GO" id="GO:0016491">
    <property type="term" value="F:oxidoreductase activity"/>
    <property type="evidence" value="ECO:0007669"/>
    <property type="project" value="UniProtKB-KW"/>
</dbReference>
<keyword evidence="2" id="KW-0560">Oxidoreductase</keyword>
<dbReference type="InterPro" id="IPR026992">
    <property type="entry name" value="DIOX_N"/>
</dbReference>
<evidence type="ECO:0000256" key="2">
    <source>
        <dbReference type="RuleBase" id="RU003682"/>
    </source>
</evidence>
<name>A0A0D1YXW7_9EURO</name>
<dbReference type="GO" id="GO:0044283">
    <property type="term" value="P:small molecule biosynthetic process"/>
    <property type="evidence" value="ECO:0007669"/>
    <property type="project" value="UniProtKB-ARBA"/>
</dbReference>
<dbReference type="EMBL" id="KN846953">
    <property type="protein sequence ID" value="KIV79653.1"/>
    <property type="molecule type" value="Genomic_DNA"/>
</dbReference>
<evidence type="ECO:0000259" key="3">
    <source>
        <dbReference type="PROSITE" id="PS51471"/>
    </source>
</evidence>
<dbReference type="InterPro" id="IPR027443">
    <property type="entry name" value="IPNS-like_sf"/>
</dbReference>
<evidence type="ECO:0000256" key="1">
    <source>
        <dbReference type="ARBA" id="ARBA00008056"/>
    </source>
</evidence>
<sequence length="358" mass="40375">MQQYYVDFGPFGEPAALPLVTEALRKETFTSVPVIDLSALRSSDERARAALTEELRVACRDVGFFYASGHVIPNCIMEGAMQATKEFFDLPDERKQAVNFHRSAFFRGYEDLYATRHQHRGRGDNKEAFSFTYDDKNPGHNQWPDNYPDFRTIMVKYHTALCHLAQQIHATFAEALSLPPNHFAQVYKKCGASVRALHYPPQKPQEVDDEVGFGAHTDSSWFTLVNQDNVGALEVQNENGVWIPVEPKEGTFVVNIGDLMQFVSGGKLKSTRHRVVNRKGMERYSIAFFWSPNESDVLEVAQTCRVSGQAYSDLVVKDYLQMRFRGSRLSHPLLKDETSMRAPSGAVPAKTAVLLGRS</sequence>
<organism evidence="4 5">
    <name type="scientific">Exophiala sideris</name>
    <dbReference type="NCBI Taxonomy" id="1016849"/>
    <lineage>
        <taxon>Eukaryota</taxon>
        <taxon>Fungi</taxon>
        <taxon>Dikarya</taxon>
        <taxon>Ascomycota</taxon>
        <taxon>Pezizomycotina</taxon>
        <taxon>Eurotiomycetes</taxon>
        <taxon>Chaetothyriomycetidae</taxon>
        <taxon>Chaetothyriales</taxon>
        <taxon>Herpotrichiellaceae</taxon>
        <taxon>Exophiala</taxon>
    </lineage>
</organism>
<protein>
    <recommendedName>
        <fullName evidence="3">Fe2OG dioxygenase domain-containing protein</fullName>
    </recommendedName>
</protein>
<dbReference type="PANTHER" id="PTHR47990">
    <property type="entry name" value="2-OXOGLUTARATE (2OG) AND FE(II)-DEPENDENT OXYGENASE SUPERFAMILY PROTEIN-RELATED"/>
    <property type="match status" value="1"/>
</dbReference>
<keyword evidence="2" id="KW-0408">Iron</keyword>
<dbReference type="HOGENOM" id="CLU_010119_6_3_1"/>